<dbReference type="EMBL" id="SJPW01000002">
    <property type="protein sequence ID" value="TWU58803.1"/>
    <property type="molecule type" value="Genomic_DNA"/>
</dbReference>
<feature type="chain" id="PRO_5023142054" description="IgA FC receptor" evidence="2">
    <location>
        <begin position="23"/>
        <end position="268"/>
    </location>
</feature>
<keyword evidence="4" id="KW-1185">Reference proteome</keyword>
<feature type="compositionally biased region" description="Low complexity" evidence="1">
    <location>
        <begin position="222"/>
        <end position="243"/>
    </location>
</feature>
<dbReference type="PROSITE" id="PS51257">
    <property type="entry name" value="PROKAR_LIPOPROTEIN"/>
    <property type="match status" value="1"/>
</dbReference>
<feature type="signal peptide" evidence="2">
    <location>
        <begin position="1"/>
        <end position="22"/>
    </location>
</feature>
<evidence type="ECO:0008006" key="5">
    <source>
        <dbReference type="Google" id="ProtNLM"/>
    </source>
</evidence>
<organism evidence="3 4">
    <name type="scientific">Rubripirellula tenax</name>
    <dbReference type="NCBI Taxonomy" id="2528015"/>
    <lineage>
        <taxon>Bacteria</taxon>
        <taxon>Pseudomonadati</taxon>
        <taxon>Planctomycetota</taxon>
        <taxon>Planctomycetia</taxon>
        <taxon>Pirellulales</taxon>
        <taxon>Pirellulaceae</taxon>
        <taxon>Rubripirellula</taxon>
    </lineage>
</organism>
<feature type="region of interest" description="Disordered" evidence="1">
    <location>
        <begin position="128"/>
        <end position="147"/>
    </location>
</feature>
<evidence type="ECO:0000313" key="3">
    <source>
        <dbReference type="EMBL" id="TWU58803.1"/>
    </source>
</evidence>
<sequence length="268" mass="27584" precursor="true">MLKIRNATPLLTVTLLTSVVVATGGCRQTTGPANSGTFSSVSPLAPVAAGQTPVLGPFGGSTRVAPPATGSFSQQPANNYLSPTTQPQASYAPPPQSFGTPPPASAYGQPNANFGFEPIGSGVQPASFTETGATIPSNNPDPRRGGMQVIDLTGAPNPPGYQPMTMSYASQQSIQPVYAPAPDFSPAPNYAPAQGSFGNPAWQPITSPSTQAYAPETGRIASTSMVPVQTPTPSTQTSQRPQSNVPTTQPSTGETPSTLPWRRPGTQY</sequence>
<proteinExistence type="predicted"/>
<keyword evidence="2" id="KW-0732">Signal</keyword>
<protein>
    <recommendedName>
        <fullName evidence="5">IgA FC receptor</fullName>
    </recommendedName>
</protein>
<dbReference type="RefSeq" id="WP_146455955.1">
    <property type="nucleotide sequence ID" value="NZ_SJPW01000002.1"/>
</dbReference>
<feature type="region of interest" description="Disordered" evidence="1">
    <location>
        <begin position="189"/>
        <end position="268"/>
    </location>
</feature>
<evidence type="ECO:0000313" key="4">
    <source>
        <dbReference type="Proteomes" id="UP000318288"/>
    </source>
</evidence>
<comment type="caution">
    <text evidence="3">The sequence shown here is derived from an EMBL/GenBank/DDBJ whole genome shotgun (WGS) entry which is preliminary data.</text>
</comment>
<dbReference type="AlphaFoldDB" id="A0A5C6FAJ6"/>
<feature type="region of interest" description="Disordered" evidence="1">
    <location>
        <begin position="60"/>
        <end position="117"/>
    </location>
</feature>
<name>A0A5C6FAJ6_9BACT</name>
<feature type="compositionally biased region" description="Polar residues" evidence="1">
    <location>
        <begin position="128"/>
        <end position="140"/>
    </location>
</feature>
<feature type="compositionally biased region" description="Pro residues" evidence="1">
    <location>
        <begin position="92"/>
        <end position="104"/>
    </location>
</feature>
<reference evidence="3 4" key="1">
    <citation type="submission" date="2019-02" db="EMBL/GenBank/DDBJ databases">
        <title>Deep-cultivation of Planctomycetes and their phenomic and genomic characterization uncovers novel biology.</title>
        <authorList>
            <person name="Wiegand S."/>
            <person name="Jogler M."/>
            <person name="Boedeker C."/>
            <person name="Pinto D."/>
            <person name="Vollmers J."/>
            <person name="Rivas-Marin E."/>
            <person name="Kohn T."/>
            <person name="Peeters S.H."/>
            <person name="Heuer A."/>
            <person name="Rast P."/>
            <person name="Oberbeckmann S."/>
            <person name="Bunk B."/>
            <person name="Jeske O."/>
            <person name="Meyerdierks A."/>
            <person name="Storesund J.E."/>
            <person name="Kallscheuer N."/>
            <person name="Luecker S."/>
            <person name="Lage O.M."/>
            <person name="Pohl T."/>
            <person name="Merkel B.J."/>
            <person name="Hornburger P."/>
            <person name="Mueller R.-W."/>
            <person name="Bruemmer F."/>
            <person name="Labrenz M."/>
            <person name="Spormann A.M."/>
            <person name="Op Den Camp H."/>
            <person name="Overmann J."/>
            <person name="Amann R."/>
            <person name="Jetten M.S.M."/>
            <person name="Mascher T."/>
            <person name="Medema M.H."/>
            <person name="Devos D.P."/>
            <person name="Kaster A.-K."/>
            <person name="Ovreas L."/>
            <person name="Rohde M."/>
            <person name="Galperin M.Y."/>
            <person name="Jogler C."/>
        </authorList>
    </citation>
    <scope>NUCLEOTIDE SEQUENCE [LARGE SCALE GENOMIC DNA]</scope>
    <source>
        <strain evidence="3 4">Poly51</strain>
    </source>
</reference>
<evidence type="ECO:0000256" key="1">
    <source>
        <dbReference type="SAM" id="MobiDB-lite"/>
    </source>
</evidence>
<feature type="compositionally biased region" description="Polar residues" evidence="1">
    <location>
        <begin position="70"/>
        <end position="82"/>
    </location>
</feature>
<dbReference type="Proteomes" id="UP000318288">
    <property type="component" value="Unassembled WGS sequence"/>
</dbReference>
<dbReference type="OrthoDB" id="255785at2"/>
<feature type="compositionally biased region" description="Polar residues" evidence="1">
    <location>
        <begin position="244"/>
        <end position="258"/>
    </location>
</feature>
<gene>
    <name evidence="3" type="ORF">Poly51_15830</name>
</gene>
<accession>A0A5C6FAJ6</accession>
<evidence type="ECO:0000256" key="2">
    <source>
        <dbReference type="SAM" id="SignalP"/>
    </source>
</evidence>